<feature type="chain" id="PRO_5015728027" description="3-keto-alpha-glucoside-1,2-lyase/3-keto-2-hydroxy-glucal hydratase domain-containing protein" evidence="1">
    <location>
        <begin position="24"/>
        <end position="333"/>
    </location>
</feature>
<keyword evidence="4" id="KW-1185">Reference proteome</keyword>
<reference evidence="3 4" key="1">
    <citation type="submission" date="2016-12" db="EMBL/GenBank/DDBJ databases">
        <title>Study of bacterial adaptation to deep sea.</title>
        <authorList>
            <person name="Song J."/>
            <person name="Yoshizawa S."/>
            <person name="Kogure K."/>
        </authorList>
    </citation>
    <scope>NUCLEOTIDE SEQUENCE [LARGE SCALE GENOMIC DNA]</scope>
    <source>
        <strain evidence="3 4">SAORIC-165</strain>
    </source>
</reference>
<dbReference type="PANTHER" id="PTHR33546:SF1">
    <property type="entry name" value="LARGE, MULTIFUNCTIONAL SECRETED PROTEIN"/>
    <property type="match status" value="1"/>
</dbReference>
<dbReference type="Pfam" id="PF06439">
    <property type="entry name" value="3keto-disac_hyd"/>
    <property type="match status" value="1"/>
</dbReference>
<dbReference type="RefSeq" id="WP_105042692.1">
    <property type="nucleotide sequence ID" value="NZ_MQWA01000001.1"/>
</dbReference>
<gene>
    <name evidence="3" type="ORF">BSZ32_06510</name>
</gene>
<name>A0A2S7U0U4_9BACT</name>
<accession>A0A2S7U0U4</accession>
<evidence type="ECO:0000313" key="3">
    <source>
        <dbReference type="EMBL" id="PQJ28190.1"/>
    </source>
</evidence>
<evidence type="ECO:0000313" key="4">
    <source>
        <dbReference type="Proteomes" id="UP000239907"/>
    </source>
</evidence>
<proteinExistence type="predicted"/>
<organism evidence="3 4">
    <name type="scientific">Rubritalea profundi</name>
    <dbReference type="NCBI Taxonomy" id="1658618"/>
    <lineage>
        <taxon>Bacteria</taxon>
        <taxon>Pseudomonadati</taxon>
        <taxon>Verrucomicrobiota</taxon>
        <taxon>Verrucomicrobiia</taxon>
        <taxon>Verrucomicrobiales</taxon>
        <taxon>Rubritaleaceae</taxon>
        <taxon>Rubritalea</taxon>
    </lineage>
</organism>
<feature type="domain" description="3-keto-alpha-glucoside-1,2-lyase/3-keto-2-hydroxy-glucal hydratase" evidence="2">
    <location>
        <begin position="150"/>
        <end position="329"/>
    </location>
</feature>
<dbReference type="InterPro" id="IPR010496">
    <property type="entry name" value="AL/BT2_dom"/>
</dbReference>
<dbReference type="AlphaFoldDB" id="A0A2S7U0U4"/>
<protein>
    <recommendedName>
        <fullName evidence="2">3-keto-alpha-glucoside-1,2-lyase/3-keto-2-hydroxy-glucal hydratase domain-containing protein</fullName>
    </recommendedName>
</protein>
<evidence type="ECO:0000256" key="1">
    <source>
        <dbReference type="SAM" id="SignalP"/>
    </source>
</evidence>
<dbReference type="Proteomes" id="UP000239907">
    <property type="component" value="Unassembled WGS sequence"/>
</dbReference>
<keyword evidence="1" id="KW-0732">Signal</keyword>
<comment type="caution">
    <text evidence="3">The sequence shown here is derived from an EMBL/GenBank/DDBJ whole genome shotgun (WGS) entry which is preliminary data.</text>
</comment>
<dbReference type="GO" id="GO:0016787">
    <property type="term" value="F:hydrolase activity"/>
    <property type="evidence" value="ECO:0007669"/>
    <property type="project" value="InterPro"/>
</dbReference>
<dbReference type="OrthoDB" id="176168at2"/>
<dbReference type="Gene3D" id="2.60.120.560">
    <property type="entry name" value="Exo-inulinase, domain 1"/>
    <property type="match status" value="1"/>
</dbReference>
<dbReference type="PANTHER" id="PTHR33546">
    <property type="entry name" value="LARGE, MULTIFUNCTIONAL SECRETED PROTEIN-RELATED"/>
    <property type="match status" value="1"/>
</dbReference>
<evidence type="ECO:0000259" key="2">
    <source>
        <dbReference type="Pfam" id="PF06439"/>
    </source>
</evidence>
<dbReference type="EMBL" id="MQWA01000001">
    <property type="protein sequence ID" value="PQJ28190.1"/>
    <property type="molecule type" value="Genomic_DNA"/>
</dbReference>
<feature type="signal peptide" evidence="1">
    <location>
        <begin position="1"/>
        <end position="23"/>
    </location>
</feature>
<sequence length="333" mass="36490">MRKRTLLLTLCSLFLLGSFTASADAKTLTKTWTDPKAASQEDPDFLIQGEYGKTKAGAKYGVQVIALGHGTFDAYLLEGGLPGLGWERGKPRQLLKGKRNGEKIDFTNEEGTITGTISDGQFILVLPEKHPLPRIERKSPTLNAAAPKDAVVLFDGSSADQWNNGKVENGFLLATGCTSKQRFADYKLHLEFRTPYMPAARGQGRGNSGVYHSGRWETQILDSFGLEGKDNQAGGIYSISIPRLNMCLPPLAWQTYDVDFKAAKFDTSGKQAAWPRITVKLNGVLVHEDLELAKNLTTSAPLKGPLKDSKGPVHLQNHNNPVVFRNIWVVPGK</sequence>